<dbReference type="InterPro" id="IPR008926">
    <property type="entry name" value="RNR_R1-su_N"/>
</dbReference>
<keyword evidence="6 10" id="KW-0560">Oxidoreductase</keyword>
<dbReference type="EMBL" id="JBHTIU010000027">
    <property type="protein sequence ID" value="MFD0868968.1"/>
    <property type="molecule type" value="Genomic_DNA"/>
</dbReference>
<comment type="function">
    <text evidence="10">Provides the precursors necessary for DNA synthesis. Catalyzes the biosynthesis of deoxyribonucleotides from the corresponding ribonucleotides.</text>
</comment>
<dbReference type="InterPro" id="IPR026459">
    <property type="entry name" value="RNR_1b_NrdE"/>
</dbReference>
<accession>A0ABW3D9K6</accession>
<evidence type="ECO:0000256" key="2">
    <source>
        <dbReference type="ARBA" id="ARBA00012274"/>
    </source>
</evidence>
<dbReference type="InterPro" id="IPR039718">
    <property type="entry name" value="Rrm1"/>
</dbReference>
<dbReference type="NCBIfam" id="TIGR02506">
    <property type="entry name" value="NrdE_NrdA"/>
    <property type="match status" value="1"/>
</dbReference>
<evidence type="ECO:0000256" key="5">
    <source>
        <dbReference type="ARBA" id="ARBA00022840"/>
    </source>
</evidence>
<dbReference type="CDD" id="cd01679">
    <property type="entry name" value="RNR_I"/>
    <property type="match status" value="1"/>
</dbReference>
<dbReference type="PANTHER" id="PTHR11573:SF30">
    <property type="entry name" value="RIBONUCLEOSIDE-DIPHOSPHATE REDUCTASE 2 SUBUNIT ALPHA"/>
    <property type="match status" value="1"/>
</dbReference>
<dbReference type="InterPro" id="IPR013509">
    <property type="entry name" value="RNR_lsu_N"/>
</dbReference>
<evidence type="ECO:0000256" key="6">
    <source>
        <dbReference type="ARBA" id="ARBA00023002"/>
    </source>
</evidence>
<evidence type="ECO:0000256" key="8">
    <source>
        <dbReference type="ARBA" id="ARBA00023157"/>
    </source>
</evidence>
<comment type="caution">
    <text evidence="12">The sequence shown here is derived from an EMBL/GenBank/DDBJ whole genome shotgun (WGS) entry which is preliminary data.</text>
</comment>
<keyword evidence="7 10" id="KW-0215">Deoxyribonucleotide synthesis</keyword>
<keyword evidence="4" id="KW-0547">Nucleotide-binding</keyword>
<dbReference type="RefSeq" id="WP_144941793.1">
    <property type="nucleotide sequence ID" value="NZ_JBHTIU010000027.1"/>
</dbReference>
<dbReference type="SUPFAM" id="SSF48168">
    <property type="entry name" value="R1 subunit of ribonucleotide reductase, N-terminal domain"/>
    <property type="match status" value="1"/>
</dbReference>
<organism evidence="12 13">
    <name type="scientific">Paenibacillus residui</name>
    <dbReference type="NCBI Taxonomy" id="629724"/>
    <lineage>
        <taxon>Bacteria</taxon>
        <taxon>Bacillati</taxon>
        <taxon>Bacillota</taxon>
        <taxon>Bacilli</taxon>
        <taxon>Bacillales</taxon>
        <taxon>Paenibacillaceae</taxon>
        <taxon>Paenibacillus</taxon>
    </lineage>
</organism>
<evidence type="ECO:0000256" key="9">
    <source>
        <dbReference type="ARBA" id="ARBA00047754"/>
    </source>
</evidence>
<comment type="similarity">
    <text evidence="1 10">Belongs to the ribonucleoside diphosphate reductase large chain family.</text>
</comment>
<dbReference type="EC" id="1.17.4.1" evidence="2 10"/>
<keyword evidence="13" id="KW-1185">Reference proteome</keyword>
<name>A0ABW3D9K6_9BACL</name>
<keyword evidence="5" id="KW-0067">ATP-binding</keyword>
<dbReference type="InterPro" id="IPR000788">
    <property type="entry name" value="RNR_lg_C"/>
</dbReference>
<evidence type="ECO:0000313" key="12">
    <source>
        <dbReference type="EMBL" id="MFD0868968.1"/>
    </source>
</evidence>
<dbReference type="NCBIfam" id="TIGR04170">
    <property type="entry name" value="RNR_1b_NrdE"/>
    <property type="match status" value="1"/>
</dbReference>
<gene>
    <name evidence="12" type="primary">nrdE</name>
    <name evidence="12" type="ORF">ACFQ03_07385</name>
</gene>
<dbReference type="Pfam" id="PF02867">
    <property type="entry name" value="Ribonuc_red_lgC"/>
    <property type="match status" value="1"/>
</dbReference>
<dbReference type="Gene3D" id="3.20.70.20">
    <property type="match status" value="1"/>
</dbReference>
<proteinExistence type="inferred from homology"/>
<evidence type="ECO:0000256" key="4">
    <source>
        <dbReference type="ARBA" id="ARBA00022741"/>
    </source>
</evidence>
<dbReference type="PRINTS" id="PR01183">
    <property type="entry name" value="RIBORDTASEM1"/>
</dbReference>
<evidence type="ECO:0000256" key="7">
    <source>
        <dbReference type="ARBA" id="ARBA00023116"/>
    </source>
</evidence>
<evidence type="ECO:0000256" key="1">
    <source>
        <dbReference type="ARBA" id="ARBA00010406"/>
    </source>
</evidence>
<dbReference type="GO" id="GO:0004748">
    <property type="term" value="F:ribonucleoside-diphosphate reductase activity, thioredoxin disulfide as acceptor"/>
    <property type="evidence" value="ECO:0007669"/>
    <property type="project" value="UniProtKB-EC"/>
</dbReference>
<sequence length="710" mass="82195">MSSDLNRRSIKLSTQLSNWIQLNNEIMVLKDGKFQFDKDREAARSYFVDYVNQNTVFFHDLKEKIDYLIEHDYYEKELFDKYDFAEVKSLYEGLYARKFRFPSFMSAFKFYNNYAMKTNDGTKFLERYEDRIAVVALFLGNGDMQKAREYADLLISQEYQPATPTFLNAGKKRRGELVSCFLLEVDDSMNSIGFAINSALQLSKIGGGVSLNLSKIRAADEQIKGLDGKASGVLPVMKLFEDAFSYANQLGQRDGSGVVYLNLFHADIHEFLDTKKINSDEKIRIKTLSLGVVAPNKFFELVEQDKDMYLFYPHTVYREYGMHLDDMDITEMYDELVNNPNIRKKKIVARDLIIKIAQIQMESGYPYIMFVDNANEYHALKKIGRVKFSNLCSEIAQLSEVSTINDYGVEDDIHRDISCNLGSLNIVNVMQNKRMRDTVHLAMDALTEVSDRTNIAIVPSVAKANRELHSVGLGAMNLHGFLASNKIPYESKEAIDFVRTFFMMLNFYSLERSMLIAKERKETFKDFEKSEYANGAYFDRYLDNDYSPRTDKVKALFEGHVIPTKEDWLRLKELVQEHGIYHAYRMAIAPTGSISYLQSSTASIAPITQRIEEREYGDSRTIYPMPFLNEDNFFYYKEAYDMDMYNLIDLVAEVQVHIDQAISTILYVKDDLTTRDLAKYYIYAQKKGLKTLYYTRTKKRTIDECISCVV</sequence>
<evidence type="ECO:0000256" key="3">
    <source>
        <dbReference type="ARBA" id="ARBA00022533"/>
    </source>
</evidence>
<dbReference type="Pfam" id="PF08343">
    <property type="entry name" value="RNR_N"/>
    <property type="match status" value="1"/>
</dbReference>
<dbReference type="PROSITE" id="PS00089">
    <property type="entry name" value="RIBORED_LARGE"/>
    <property type="match status" value="1"/>
</dbReference>
<dbReference type="Pfam" id="PF00317">
    <property type="entry name" value="Ribonuc_red_lgN"/>
    <property type="match status" value="1"/>
</dbReference>
<protein>
    <recommendedName>
        <fullName evidence="2 10">Ribonucleoside-diphosphate reductase</fullName>
        <ecNumber evidence="2 10">1.17.4.1</ecNumber>
    </recommendedName>
</protein>
<dbReference type="PANTHER" id="PTHR11573">
    <property type="entry name" value="RIBONUCLEOSIDE-DIPHOSPHATE REDUCTASE LARGE CHAIN"/>
    <property type="match status" value="1"/>
</dbReference>
<evidence type="ECO:0000259" key="11">
    <source>
        <dbReference type="PROSITE" id="PS00089"/>
    </source>
</evidence>
<evidence type="ECO:0000256" key="10">
    <source>
        <dbReference type="RuleBase" id="RU003410"/>
    </source>
</evidence>
<evidence type="ECO:0000313" key="13">
    <source>
        <dbReference type="Proteomes" id="UP001597120"/>
    </source>
</evidence>
<feature type="domain" description="Ribonucleotide reductase large subunit" evidence="11">
    <location>
        <begin position="568"/>
        <end position="590"/>
    </location>
</feature>
<dbReference type="Gene3D" id="1.10.1650.20">
    <property type="match status" value="1"/>
</dbReference>
<dbReference type="InterPro" id="IPR013554">
    <property type="entry name" value="RNR_N"/>
</dbReference>
<comment type="catalytic activity">
    <reaction evidence="9 10">
        <text>a 2'-deoxyribonucleoside 5'-diphosphate + [thioredoxin]-disulfide + H2O = a ribonucleoside 5'-diphosphate + [thioredoxin]-dithiol</text>
        <dbReference type="Rhea" id="RHEA:23252"/>
        <dbReference type="Rhea" id="RHEA-COMP:10698"/>
        <dbReference type="Rhea" id="RHEA-COMP:10700"/>
        <dbReference type="ChEBI" id="CHEBI:15377"/>
        <dbReference type="ChEBI" id="CHEBI:29950"/>
        <dbReference type="ChEBI" id="CHEBI:50058"/>
        <dbReference type="ChEBI" id="CHEBI:57930"/>
        <dbReference type="ChEBI" id="CHEBI:73316"/>
        <dbReference type="EC" id="1.17.4.1"/>
    </reaction>
</comment>
<dbReference type="SUPFAM" id="SSF51998">
    <property type="entry name" value="PFL-like glycyl radical enzymes"/>
    <property type="match status" value="1"/>
</dbReference>
<dbReference type="Proteomes" id="UP001597120">
    <property type="component" value="Unassembled WGS sequence"/>
</dbReference>
<reference evidence="13" key="1">
    <citation type="journal article" date="2019" name="Int. J. Syst. Evol. Microbiol.">
        <title>The Global Catalogue of Microorganisms (GCM) 10K type strain sequencing project: providing services to taxonomists for standard genome sequencing and annotation.</title>
        <authorList>
            <consortium name="The Broad Institute Genomics Platform"/>
            <consortium name="The Broad Institute Genome Sequencing Center for Infectious Disease"/>
            <person name="Wu L."/>
            <person name="Ma J."/>
        </authorList>
    </citation>
    <scope>NUCLEOTIDE SEQUENCE [LARGE SCALE GENOMIC DNA]</scope>
    <source>
        <strain evidence="13">CCUG 57263</strain>
    </source>
</reference>
<keyword evidence="3" id="KW-0021">Allosteric enzyme</keyword>
<dbReference type="InterPro" id="IPR013346">
    <property type="entry name" value="NrdE_NrdA_C"/>
</dbReference>
<keyword evidence="8" id="KW-1015">Disulfide bond</keyword>